<evidence type="ECO:0000256" key="5">
    <source>
        <dbReference type="ARBA" id="ARBA00022960"/>
    </source>
</evidence>
<dbReference type="EMBL" id="FUWL01000021">
    <property type="protein sequence ID" value="SJZ78040.1"/>
    <property type="molecule type" value="Genomic_DNA"/>
</dbReference>
<dbReference type="RefSeq" id="WP_078735945.1">
    <property type="nucleotide sequence ID" value="NZ_FUWL01000021.1"/>
</dbReference>
<evidence type="ECO:0000256" key="8">
    <source>
        <dbReference type="ARBA" id="ARBA00023306"/>
    </source>
</evidence>
<dbReference type="GO" id="GO:0005886">
    <property type="term" value="C:plasma membrane"/>
    <property type="evidence" value="ECO:0007669"/>
    <property type="project" value="UniProtKB-SubCell"/>
</dbReference>
<dbReference type="SUPFAM" id="SSF53756">
    <property type="entry name" value="UDP-Glycosyltransferase/glycogen phosphorylase"/>
    <property type="match status" value="1"/>
</dbReference>
<dbReference type="Pfam" id="PF03033">
    <property type="entry name" value="Glyco_transf_28"/>
    <property type="match status" value="1"/>
</dbReference>
<dbReference type="GO" id="GO:0051301">
    <property type="term" value="P:cell division"/>
    <property type="evidence" value="ECO:0007669"/>
    <property type="project" value="UniProtKB-KW"/>
</dbReference>
<comment type="pathway">
    <text evidence="10">Cell wall biogenesis; peptidoglycan biosynthesis.</text>
</comment>
<keyword evidence="2 10" id="KW-0132">Cell division</keyword>
<dbReference type="UniPathway" id="UPA00219"/>
<keyword evidence="6 10" id="KW-0573">Peptidoglycan synthesis</keyword>
<keyword evidence="4 10" id="KW-0808">Transferase</keyword>
<comment type="caution">
    <text evidence="10">Lacks conserved residue(s) required for the propagation of feature annotation.</text>
</comment>
<evidence type="ECO:0000256" key="6">
    <source>
        <dbReference type="ARBA" id="ARBA00022984"/>
    </source>
</evidence>
<dbReference type="GO" id="GO:0071555">
    <property type="term" value="P:cell wall organization"/>
    <property type="evidence" value="ECO:0007669"/>
    <property type="project" value="UniProtKB-KW"/>
</dbReference>
<keyword evidence="5 10" id="KW-0133">Cell shape</keyword>
<evidence type="ECO:0000256" key="3">
    <source>
        <dbReference type="ARBA" id="ARBA00022676"/>
    </source>
</evidence>
<dbReference type="HAMAP" id="MF_00033">
    <property type="entry name" value="MurG"/>
    <property type="match status" value="1"/>
</dbReference>
<dbReference type="GO" id="GO:0005975">
    <property type="term" value="P:carbohydrate metabolic process"/>
    <property type="evidence" value="ECO:0007669"/>
    <property type="project" value="InterPro"/>
</dbReference>
<dbReference type="Proteomes" id="UP000189956">
    <property type="component" value="Unassembled WGS sequence"/>
</dbReference>
<dbReference type="AlphaFoldDB" id="A0A1T4NFK0"/>
<evidence type="ECO:0000259" key="11">
    <source>
        <dbReference type="Pfam" id="PF03033"/>
    </source>
</evidence>
<feature type="binding site" evidence="10">
    <location>
        <position position="301"/>
    </location>
    <ligand>
        <name>UDP-N-acetyl-alpha-D-glucosamine</name>
        <dbReference type="ChEBI" id="CHEBI:57705"/>
    </ligand>
</feature>
<comment type="similarity">
    <text evidence="10">Belongs to the glycosyltransferase 28 family. MurG subfamily.</text>
</comment>
<keyword evidence="8 10" id="KW-0131">Cell cycle</keyword>
<dbReference type="GO" id="GO:0008360">
    <property type="term" value="P:regulation of cell shape"/>
    <property type="evidence" value="ECO:0007669"/>
    <property type="project" value="UniProtKB-KW"/>
</dbReference>
<accession>A0A1T4NFK0</accession>
<gene>
    <name evidence="10" type="primary">murG</name>
    <name evidence="13" type="ORF">SAMN02745205_01889</name>
</gene>
<evidence type="ECO:0000256" key="7">
    <source>
        <dbReference type="ARBA" id="ARBA00023136"/>
    </source>
</evidence>
<organism evidence="13 14">
    <name type="scientific">Porphyromonas cangingivalis</name>
    <dbReference type="NCBI Taxonomy" id="36874"/>
    <lineage>
        <taxon>Bacteria</taxon>
        <taxon>Pseudomonadati</taxon>
        <taxon>Bacteroidota</taxon>
        <taxon>Bacteroidia</taxon>
        <taxon>Bacteroidales</taxon>
        <taxon>Porphyromonadaceae</taxon>
        <taxon>Porphyromonas</taxon>
    </lineage>
</organism>
<dbReference type="GO" id="GO:0051991">
    <property type="term" value="F:UDP-N-acetyl-D-glucosamine:N-acetylmuramoyl-L-alanyl-D-glutamyl-meso-2,6-diaminopimelyl-D-alanyl-D-alanine-diphosphoundecaprenol 4-beta-N-acetylglucosaminlytransferase activity"/>
    <property type="evidence" value="ECO:0007669"/>
    <property type="project" value="RHEA"/>
</dbReference>
<keyword evidence="3 10" id="KW-0328">Glycosyltransferase</keyword>
<evidence type="ECO:0000259" key="12">
    <source>
        <dbReference type="Pfam" id="PF04101"/>
    </source>
</evidence>
<keyword evidence="7 10" id="KW-0472">Membrane</keyword>
<dbReference type="Gene3D" id="3.40.50.2000">
    <property type="entry name" value="Glycogen Phosphorylase B"/>
    <property type="match status" value="2"/>
</dbReference>
<dbReference type="InterPro" id="IPR004276">
    <property type="entry name" value="GlycoTrans_28_N"/>
</dbReference>
<feature type="binding site" evidence="10">
    <location>
        <begin position="13"/>
        <end position="15"/>
    </location>
    <ligand>
        <name>UDP-N-acetyl-alpha-D-glucosamine</name>
        <dbReference type="ChEBI" id="CHEBI:57705"/>
    </ligand>
</feature>
<dbReference type="InterPro" id="IPR006009">
    <property type="entry name" value="GlcNAc_MurG"/>
</dbReference>
<evidence type="ECO:0000256" key="2">
    <source>
        <dbReference type="ARBA" id="ARBA00022618"/>
    </source>
</evidence>
<evidence type="ECO:0000256" key="9">
    <source>
        <dbReference type="ARBA" id="ARBA00023316"/>
    </source>
</evidence>
<feature type="domain" description="Glycosyl transferase family 28 C-terminal" evidence="12">
    <location>
        <begin position="193"/>
        <end position="358"/>
    </location>
</feature>
<comment type="function">
    <text evidence="10">Cell wall formation. Catalyzes the transfer of a GlcNAc subunit on undecaprenyl-pyrophosphoryl-MurNAc-pentapeptide (lipid intermediate I) to form undecaprenyl-pyrophosphoryl-MurNAc-(pentapeptide)GlcNAc (lipid intermediate II).</text>
</comment>
<comment type="catalytic activity">
    <reaction evidence="10">
        <text>di-trans,octa-cis-undecaprenyl diphospho-N-acetyl-alpha-D-muramoyl-L-alanyl-D-glutamyl-meso-2,6-diaminopimeloyl-D-alanyl-D-alanine + UDP-N-acetyl-alpha-D-glucosamine = di-trans,octa-cis-undecaprenyl diphospho-[N-acetyl-alpha-D-glucosaminyl-(1-&gt;4)]-N-acetyl-alpha-D-muramoyl-L-alanyl-D-glutamyl-meso-2,6-diaminopimeloyl-D-alanyl-D-alanine + UDP + H(+)</text>
        <dbReference type="Rhea" id="RHEA:31227"/>
        <dbReference type="ChEBI" id="CHEBI:15378"/>
        <dbReference type="ChEBI" id="CHEBI:57705"/>
        <dbReference type="ChEBI" id="CHEBI:58223"/>
        <dbReference type="ChEBI" id="CHEBI:61387"/>
        <dbReference type="ChEBI" id="CHEBI:61388"/>
        <dbReference type="EC" id="2.4.1.227"/>
    </reaction>
</comment>
<comment type="subcellular location">
    <subcellularLocation>
        <location evidence="10">Cell membrane</location>
        <topology evidence="10">Peripheral membrane protein</topology>
        <orientation evidence="10">Cytoplasmic side</orientation>
    </subcellularLocation>
</comment>
<dbReference type="InterPro" id="IPR007235">
    <property type="entry name" value="Glyco_trans_28_C"/>
</dbReference>
<feature type="binding site" evidence="10">
    <location>
        <position position="168"/>
    </location>
    <ligand>
        <name>UDP-N-acetyl-alpha-D-glucosamine</name>
        <dbReference type="ChEBI" id="CHEBI:57705"/>
    </ligand>
</feature>
<evidence type="ECO:0000256" key="10">
    <source>
        <dbReference type="HAMAP-Rule" id="MF_00033"/>
    </source>
</evidence>
<name>A0A1T4NFK0_PORCN</name>
<keyword evidence="9 10" id="KW-0961">Cell wall biogenesis/degradation</keyword>
<dbReference type="PANTHER" id="PTHR21015:SF22">
    <property type="entry name" value="GLYCOSYLTRANSFERASE"/>
    <property type="match status" value="1"/>
</dbReference>
<dbReference type="NCBIfam" id="TIGR01133">
    <property type="entry name" value="murG"/>
    <property type="match status" value="1"/>
</dbReference>
<dbReference type="GO" id="GO:0009252">
    <property type="term" value="P:peptidoglycan biosynthetic process"/>
    <property type="evidence" value="ECO:0007669"/>
    <property type="project" value="UniProtKB-UniRule"/>
</dbReference>
<protein>
    <recommendedName>
        <fullName evidence="10">UDP-N-acetylglucosamine--N-acetylmuramyl-(pentapeptide) pyrophosphoryl-undecaprenol N-acetylglucosamine transferase</fullName>
        <ecNumber evidence="10">2.4.1.227</ecNumber>
    </recommendedName>
    <alternativeName>
        <fullName evidence="10">Undecaprenyl-PP-MurNAc-pentapeptide-UDPGlcNAc GlcNAc transferase</fullName>
    </alternativeName>
</protein>
<evidence type="ECO:0000313" key="13">
    <source>
        <dbReference type="EMBL" id="SJZ78040.1"/>
    </source>
</evidence>
<dbReference type="CDD" id="cd03785">
    <property type="entry name" value="GT28_MurG"/>
    <property type="match status" value="1"/>
</dbReference>
<dbReference type="PANTHER" id="PTHR21015">
    <property type="entry name" value="UDP-N-ACETYLGLUCOSAMINE--N-ACETYLMURAMYL-(PENTAPEPTIDE) PYROPHOSPHORYL-UNDECAPRENOL N-ACETYLGLUCOSAMINE TRANSFERASE 1"/>
    <property type="match status" value="1"/>
</dbReference>
<feature type="binding site" evidence="10">
    <location>
        <position position="127"/>
    </location>
    <ligand>
        <name>UDP-N-acetyl-alpha-D-glucosamine</name>
        <dbReference type="ChEBI" id="CHEBI:57705"/>
    </ligand>
</feature>
<sequence>MESHKYIISGGGTGGHIFPALSIANEIRRRDPQAKFLFVGAKGRMEEEKVPAAGYEILTLPVKGLDRKRLHKNIPILYRLIKGLFTVRKVLKAFAPDIAIGVGGYASAPTLITANLLGVPTLVQEQNSYAGVTNKIVGRWAKKVCVAYKGMERFFPKENIILTGNPVRQDLFEVPKHAPEAYEYFGLRPDRKTVLVIGGSLGAKTINDSISAALGRLAQRKDIQVIWQTGKGYIGKAKAEVQALGDCDNIVVTDFVYKMDLAFSVADLVVSRAGAGSISEFCLLELPVILVPSPNVSEDHQTKNAMALVNEGAAIMVKDSDAREQLASLLLDVVDDDDRRTLLSRNISKLALKDSAKRIVDEIEYIIAQNKRK</sequence>
<evidence type="ECO:0000256" key="1">
    <source>
        <dbReference type="ARBA" id="ARBA00022475"/>
    </source>
</evidence>
<evidence type="ECO:0000256" key="4">
    <source>
        <dbReference type="ARBA" id="ARBA00022679"/>
    </source>
</evidence>
<feature type="binding site" evidence="10">
    <location>
        <position position="200"/>
    </location>
    <ligand>
        <name>UDP-N-acetyl-alpha-D-glucosamine</name>
        <dbReference type="ChEBI" id="CHEBI:57705"/>
    </ligand>
</feature>
<dbReference type="Pfam" id="PF04101">
    <property type="entry name" value="Glyco_tran_28_C"/>
    <property type="match status" value="1"/>
</dbReference>
<dbReference type="GO" id="GO:0050511">
    <property type="term" value="F:undecaprenyldiphospho-muramoylpentapeptide beta-N-acetylglucosaminyltransferase activity"/>
    <property type="evidence" value="ECO:0007669"/>
    <property type="project" value="UniProtKB-UniRule"/>
</dbReference>
<evidence type="ECO:0000313" key="14">
    <source>
        <dbReference type="Proteomes" id="UP000189956"/>
    </source>
</evidence>
<reference evidence="13 14" key="1">
    <citation type="submission" date="2017-02" db="EMBL/GenBank/DDBJ databases">
        <authorList>
            <person name="Peterson S.W."/>
        </authorList>
    </citation>
    <scope>NUCLEOTIDE SEQUENCE [LARGE SCALE GENOMIC DNA]</scope>
    <source>
        <strain evidence="13 14">ATCC 700135</strain>
    </source>
</reference>
<feature type="domain" description="Glycosyltransferase family 28 N-terminal" evidence="11">
    <location>
        <begin position="7"/>
        <end position="145"/>
    </location>
</feature>
<dbReference type="EC" id="2.4.1.227" evidence="10"/>
<proteinExistence type="inferred from homology"/>
<keyword evidence="1 10" id="KW-1003">Cell membrane</keyword>